<accession>A0A7X5TI44</accession>
<keyword evidence="3" id="KW-1185">Reference proteome</keyword>
<dbReference type="EMBL" id="PUJW01000013">
    <property type="protein sequence ID" value="NHB93153.1"/>
    <property type="molecule type" value="Genomic_DNA"/>
</dbReference>
<comment type="caution">
    <text evidence="2">The sequence shown here is derived from an EMBL/GenBank/DDBJ whole genome shotgun (WGS) entry which is preliminary data.</text>
</comment>
<dbReference type="Proteomes" id="UP000591844">
    <property type="component" value="Unassembled WGS sequence"/>
</dbReference>
<evidence type="ECO:0000313" key="3">
    <source>
        <dbReference type="Proteomes" id="UP000591844"/>
    </source>
</evidence>
<proteinExistence type="predicted"/>
<protein>
    <recommendedName>
        <fullName evidence="1">DUF551 domain-containing protein</fullName>
    </recommendedName>
</protein>
<dbReference type="RefSeq" id="WP_166307612.1">
    <property type="nucleotide sequence ID" value="NZ_CAWPIB010000013.1"/>
</dbReference>
<feature type="domain" description="DUF551" evidence="1">
    <location>
        <begin position="3"/>
        <end position="66"/>
    </location>
</feature>
<name>A0A7X5TI44_9GAMM</name>
<evidence type="ECO:0000313" key="2">
    <source>
        <dbReference type="EMBL" id="NHB93153.1"/>
    </source>
</evidence>
<sequence length="68" mass="7895">MNWISIDDKLPEMVRQYEMFLVVTDKGIGTAVYDSLNEFSRIIVSGSTQYSHYTVTHWMRLPEPPTAK</sequence>
<evidence type="ECO:0000259" key="1">
    <source>
        <dbReference type="Pfam" id="PF04448"/>
    </source>
</evidence>
<dbReference type="Pfam" id="PF04448">
    <property type="entry name" value="DUF551"/>
    <property type="match status" value="1"/>
</dbReference>
<organism evidence="2 3">
    <name type="scientific">Photorhabdus cinerea</name>
    <dbReference type="NCBI Taxonomy" id="471575"/>
    <lineage>
        <taxon>Bacteria</taxon>
        <taxon>Pseudomonadati</taxon>
        <taxon>Pseudomonadota</taxon>
        <taxon>Gammaproteobacteria</taxon>
        <taxon>Enterobacterales</taxon>
        <taxon>Morganellaceae</taxon>
        <taxon>Photorhabdus</taxon>
    </lineage>
</organism>
<dbReference type="InterPro" id="IPR007539">
    <property type="entry name" value="DUF551"/>
</dbReference>
<dbReference type="AlphaFoldDB" id="A0A7X5TI44"/>
<gene>
    <name evidence="2" type="ORF">C5469_13785</name>
</gene>
<reference evidence="2 3" key="1">
    <citation type="submission" date="2018-02" db="EMBL/GenBank/DDBJ databases">
        <authorList>
            <person name="Machado R.A."/>
        </authorList>
    </citation>
    <scope>NUCLEOTIDE SEQUENCE [LARGE SCALE GENOMIC DNA]</scope>
    <source>
        <strain evidence="2 3">DSM 19724</strain>
    </source>
</reference>